<name>E4TY38_SULKY</name>
<keyword evidence="2" id="KW-1185">Reference proteome</keyword>
<dbReference type="KEGG" id="sku:Sulku_1295"/>
<dbReference type="RefSeq" id="WP_013460155.1">
    <property type="nucleotide sequence ID" value="NC_014762.1"/>
</dbReference>
<dbReference type="OrthoDB" id="598413at2"/>
<keyword evidence="1" id="KW-0238">DNA-binding</keyword>
<reference evidence="1 2" key="1">
    <citation type="journal article" date="2012" name="Stand. Genomic Sci.">
        <title>Complete genome sequence of the sulfur compounds oxidizing chemolithoautotroph Sulfuricurvum kujiense type strain (YK-1(T)).</title>
        <authorList>
            <person name="Han C."/>
            <person name="Kotsyurbenko O."/>
            <person name="Chertkov O."/>
            <person name="Held B."/>
            <person name="Lapidus A."/>
            <person name="Nolan M."/>
            <person name="Lucas S."/>
            <person name="Hammon N."/>
            <person name="Deshpande S."/>
            <person name="Cheng J.F."/>
            <person name="Tapia R."/>
            <person name="Goodwin L.A."/>
            <person name="Pitluck S."/>
            <person name="Liolios K."/>
            <person name="Pagani I."/>
            <person name="Ivanova N."/>
            <person name="Mavromatis K."/>
            <person name="Mikhailova N."/>
            <person name="Pati A."/>
            <person name="Chen A."/>
            <person name="Palaniappan K."/>
            <person name="Land M."/>
            <person name="Hauser L."/>
            <person name="Chang Y.J."/>
            <person name="Jeffries C.D."/>
            <person name="Brambilla E.M."/>
            <person name="Rohde M."/>
            <person name="Spring S."/>
            <person name="Sikorski J."/>
            <person name="Goker M."/>
            <person name="Woyke T."/>
            <person name="Bristow J."/>
            <person name="Eisen J.A."/>
            <person name="Markowitz V."/>
            <person name="Hugenholtz P."/>
            <person name="Kyrpides N.C."/>
            <person name="Klenk H.P."/>
            <person name="Detter J.C."/>
        </authorList>
    </citation>
    <scope>NUCLEOTIDE SEQUENCE [LARGE SCALE GENOMIC DNA]</scope>
    <source>
        <strain evidence="2">ATCC BAA-921 / DSM 16994 / JCM 11577 / YK-1</strain>
    </source>
</reference>
<evidence type="ECO:0000313" key="2">
    <source>
        <dbReference type="Proteomes" id="UP000008721"/>
    </source>
</evidence>
<dbReference type="eggNOG" id="COG4226">
    <property type="taxonomic scope" value="Bacteria"/>
</dbReference>
<dbReference type="AlphaFoldDB" id="E4TY38"/>
<sequence length="75" mass="8639">MNFALRIPDYYRQEIEALKGDISINQFIITALSEKIASLRTEEYLQERANRGSREHALSLLKNAPDVQPKAEDTF</sequence>
<protein>
    <submittedName>
        <fullName evidence="1">CopG domain protein DNA-binding domain protein</fullName>
    </submittedName>
</protein>
<dbReference type="HOGENOM" id="CLU_173195_1_1_7"/>
<accession>E4TY38</accession>
<dbReference type="GO" id="GO:0003677">
    <property type="term" value="F:DNA binding"/>
    <property type="evidence" value="ECO:0007669"/>
    <property type="project" value="UniProtKB-KW"/>
</dbReference>
<evidence type="ECO:0000313" key="1">
    <source>
        <dbReference type="EMBL" id="ADR33958.1"/>
    </source>
</evidence>
<dbReference type="STRING" id="709032.Sulku_1295"/>
<gene>
    <name evidence="1" type="ordered locus">Sulku_1295</name>
</gene>
<proteinExistence type="predicted"/>
<dbReference type="Proteomes" id="UP000008721">
    <property type="component" value="Chromosome"/>
</dbReference>
<organism evidence="1 2">
    <name type="scientific">Sulfuricurvum kujiense (strain ATCC BAA-921 / DSM 16994 / JCM 11577 / YK-1)</name>
    <dbReference type="NCBI Taxonomy" id="709032"/>
    <lineage>
        <taxon>Bacteria</taxon>
        <taxon>Pseudomonadati</taxon>
        <taxon>Campylobacterota</taxon>
        <taxon>Epsilonproteobacteria</taxon>
        <taxon>Campylobacterales</taxon>
        <taxon>Sulfurimonadaceae</taxon>
        <taxon>Sulfuricurvum</taxon>
    </lineage>
</organism>
<dbReference type="EMBL" id="CP002355">
    <property type="protein sequence ID" value="ADR33958.1"/>
    <property type="molecule type" value="Genomic_DNA"/>
</dbReference>